<feature type="compositionally biased region" description="Acidic residues" evidence="9">
    <location>
        <begin position="1113"/>
        <end position="1125"/>
    </location>
</feature>
<evidence type="ECO:0000313" key="11">
    <source>
        <dbReference type="EMBL" id="OAD54000.1"/>
    </source>
</evidence>
<evidence type="ECO:0000256" key="7">
    <source>
        <dbReference type="ARBA" id="ARBA00023163"/>
    </source>
</evidence>
<evidence type="ECO:0000256" key="6">
    <source>
        <dbReference type="ARBA" id="ARBA00023159"/>
    </source>
</evidence>
<evidence type="ECO:0000256" key="1">
    <source>
        <dbReference type="ARBA" id="ARBA00004123"/>
    </source>
</evidence>
<dbReference type="PANTHER" id="PTHR13580:SF9">
    <property type="entry name" value="AXIN1 UP-REGULATED 1, ISOFORM A"/>
    <property type="match status" value="1"/>
</dbReference>
<feature type="domain" description="BHLH" evidence="10">
    <location>
        <begin position="146"/>
        <end position="200"/>
    </location>
</feature>
<feature type="region of interest" description="Disordered" evidence="9">
    <location>
        <begin position="1243"/>
        <end position="1263"/>
    </location>
</feature>
<sequence>MRSYDGESSSTEDDDRREGLPEAHLQQGSWQRSASHPTWAWEHRAAHPLPPQSAASLESMYSVPGASHASVSAPPAGYSSEHPQSAPGRRTPLGAVGLGGFYFQQQPQPHASSSALSDENRPDQERPGASRLNCPPKSKTTRQGKSMRLNINARERRRMHDLNDALDELRSVIPYAHSPSVRKLSKIATLLLAKNYILMQGNALEELRRVIAVLQSPHAHTTALPPTPVSYDLLHGFPGKLFQGVQDMPGIPTTDPQSVTAGGPPTDGTVANRTLPMESFSAQDRLVEAQEDSTTTESVRTVAASRAVPSTTASSRVSRDAEDDVESSTNPEDDAARSADNNQGSVSIESCEISCASLETTSCSLPDESQLDFSSMGLKLGKSKKQEDAGDTGGATSTSSTMSTSLTSVQCAEEQTEDSKVTAGGEEFITSSPICRKRPASDFLPINAEIKRIGVEIPPNEANQGRSDVRRISPVLVSLRERTLGEISLSSDSCLFDDDVNSRFISRNNRNLNESFTSGWRITSNVNLDGSFQMNGNSEAIVCTESTEHRVCGTATSPAGERTNASAKAALVEPSEKLEYAVPFIDEDSCCSLSRESPERNLSKCKEPKQCEEPVEEEGYSCNDVMPTKGSCTVPSKQALELIKNSLPRLMVKLEHIDLTCGLTLDRKDKKRATIIATKKIPKKNVACETGCTNVNVRTDTTNSPKESCFVRRCTYGKKCVQKTESQDHMEKQVDVSPVVSNSKKAQAKLQSSPIMSIKECKVILQRVAASPKTIRTSTVQKSSTEGSPQRAIIDKLKENEEVVFSSPLSSRKSLQPLNNLDSSETTPSSPEEVLEPTADVSETIDTETETETGSDSSEISPMTNVRLRECDDDAVSDQISCQENESICCVDINPEIISRLEPERPETFTEDSAESLALATGTRDEVRSDGSDSGLGSEIPGDPGPPPVPESDSETSFLDRIPDDILSDKEKAVNQLEDSFVANTSVPGTLQTPLTNFSSPTKSNLKRRLVDCMQGAPSPKRSNTADESMKKKRNIQFDAVTVYYFPRAQGFTCVPSQGGSTLGMSPTHTHAERFSLSEHAAEQRRIHRARLAQLRSERAANCVSEAASSSEDPSDDTDEEQSDNEELDIDSYYFLQPVPTWQRRALLRAAGVRRIDAVEKDECRDIRASREHCGCGCKGYCDPESCPCSRANVKCQVDRAGFPCGCTRDGCANSSGRIEFNPVRVRTHFIHTLMRLELEKKQREEEGADHDASDNQNGRSPLREINLGSVMENRSPETCLSASGFTTLHYESHDARDGGSNCQPEVPGTREDSLDLYAIRDDCYPSEDTVDGTQGPQRKLHPEFSQAFQTFSGQTRCNFSRNSKRCQEIQGSHTMRLMDRTPDRFRGTARSIPDNTLPATKLASPFQQMGKLEPFSELLSGRYSYYGEMEPPAHGTYHGNGAKTEVEKNQGNEQQSESTEECDENFGEIIKKSMVETVSA</sequence>
<keyword evidence="4" id="KW-0805">Transcription regulation</keyword>
<dbReference type="Gene3D" id="4.10.280.10">
    <property type="entry name" value="Helix-loop-helix DNA-binding domain"/>
    <property type="match status" value="1"/>
</dbReference>
<dbReference type="SUPFAM" id="SSF47459">
    <property type="entry name" value="HLH, helix-loop-helix DNA-binding domain"/>
    <property type="match status" value="1"/>
</dbReference>
<feature type="region of interest" description="Disordered" evidence="9">
    <location>
        <begin position="1"/>
        <end position="148"/>
    </location>
</feature>
<dbReference type="PRINTS" id="PR02031">
    <property type="entry name" value="CYSSERRICHNP"/>
</dbReference>
<accession>A0A310SI37</accession>
<dbReference type="PANTHER" id="PTHR13580">
    <property type="entry name" value="TGF-BETA INDUCED APOPTOSIS PROTEIN"/>
    <property type="match status" value="1"/>
</dbReference>
<keyword evidence="8" id="KW-0539">Nucleus</keyword>
<keyword evidence="5" id="KW-0238">DNA-binding</keyword>
<dbReference type="GO" id="GO:0006915">
    <property type="term" value="P:apoptotic process"/>
    <property type="evidence" value="ECO:0007669"/>
    <property type="project" value="UniProtKB-KW"/>
</dbReference>
<dbReference type="FunFam" id="4.10.280.10:FF:000026">
    <property type="entry name" value="Basic helix-loop-helix family, member e23"/>
    <property type="match status" value="1"/>
</dbReference>
<feature type="region of interest" description="Disordered" evidence="9">
    <location>
        <begin position="1103"/>
        <end position="1125"/>
    </location>
</feature>
<keyword evidence="12" id="KW-1185">Reference proteome</keyword>
<keyword evidence="3" id="KW-0053">Apoptosis</keyword>
<dbReference type="GO" id="GO:0043565">
    <property type="term" value="F:sequence-specific DNA binding"/>
    <property type="evidence" value="ECO:0007669"/>
    <property type="project" value="TreeGrafter"/>
</dbReference>
<feature type="compositionally biased region" description="Basic and acidic residues" evidence="9">
    <location>
        <begin position="118"/>
        <end position="128"/>
    </location>
</feature>
<dbReference type="InterPro" id="IPR031972">
    <property type="entry name" value="CSRNP_N"/>
</dbReference>
<dbReference type="InterPro" id="IPR036638">
    <property type="entry name" value="HLH_DNA-bd_sf"/>
</dbReference>
<dbReference type="Pfam" id="PF00010">
    <property type="entry name" value="HLH"/>
    <property type="match status" value="1"/>
</dbReference>
<feature type="compositionally biased region" description="Polar residues" evidence="9">
    <location>
        <begin position="774"/>
        <end position="788"/>
    </location>
</feature>
<dbReference type="Pfam" id="PF16019">
    <property type="entry name" value="CSRNP_N"/>
    <property type="match status" value="1"/>
</dbReference>
<dbReference type="GO" id="GO:0005634">
    <property type="term" value="C:nucleus"/>
    <property type="evidence" value="ECO:0007669"/>
    <property type="project" value="UniProtKB-SubCell"/>
</dbReference>
<feature type="region of interest" description="Disordered" evidence="9">
    <location>
        <begin position="381"/>
        <end position="425"/>
    </location>
</feature>
<feature type="region of interest" description="Disordered" evidence="9">
    <location>
        <begin position="1431"/>
        <end position="1465"/>
    </location>
</feature>
<evidence type="ECO:0000256" key="2">
    <source>
        <dbReference type="ARBA" id="ARBA00008548"/>
    </source>
</evidence>
<feature type="compositionally biased region" description="Basic and acidic residues" evidence="9">
    <location>
        <begin position="1243"/>
        <end position="1254"/>
    </location>
</feature>
<name>A0A310SI37_9HYME</name>
<gene>
    <name evidence="11" type="ORF">WN48_08420</name>
</gene>
<feature type="region of interest" description="Disordered" evidence="9">
    <location>
        <begin position="245"/>
        <end position="272"/>
    </location>
</feature>
<feature type="region of interest" description="Disordered" evidence="9">
    <location>
        <begin position="902"/>
        <end position="957"/>
    </location>
</feature>
<keyword evidence="6" id="KW-0010">Activator</keyword>
<evidence type="ECO:0000256" key="9">
    <source>
        <dbReference type="SAM" id="MobiDB-lite"/>
    </source>
</evidence>
<feature type="compositionally biased region" description="Low complexity" evidence="9">
    <location>
        <begin position="823"/>
        <end position="842"/>
    </location>
</feature>
<dbReference type="CDD" id="cd18954">
    <property type="entry name" value="bHLH_TS_bHLHe22_bHLHb5"/>
    <property type="match status" value="1"/>
</dbReference>
<feature type="compositionally biased region" description="Acidic residues" evidence="9">
    <location>
        <begin position="843"/>
        <end position="853"/>
    </location>
</feature>
<feature type="compositionally biased region" description="Polar residues" evidence="9">
    <location>
        <begin position="26"/>
        <end position="36"/>
    </location>
</feature>
<comment type="similarity">
    <text evidence="2">Belongs to the AXUD1 family.</text>
</comment>
<feature type="compositionally biased region" description="Polar residues" evidence="9">
    <location>
        <begin position="807"/>
        <end position="822"/>
    </location>
</feature>
<dbReference type="InterPro" id="IPR011598">
    <property type="entry name" value="bHLH_dom"/>
</dbReference>
<feature type="compositionally biased region" description="Low complexity" evidence="9">
    <location>
        <begin position="104"/>
        <end position="117"/>
    </location>
</feature>
<feature type="compositionally biased region" description="Low complexity" evidence="9">
    <location>
        <begin position="396"/>
        <end position="408"/>
    </location>
</feature>
<feature type="region of interest" description="Disordered" evidence="9">
    <location>
        <begin position="285"/>
        <end position="345"/>
    </location>
</feature>
<proteinExistence type="inferred from homology"/>
<evidence type="ECO:0000259" key="10">
    <source>
        <dbReference type="PROSITE" id="PS50888"/>
    </source>
</evidence>
<feature type="region of interest" description="Disordered" evidence="9">
    <location>
        <begin position="772"/>
        <end position="792"/>
    </location>
</feature>
<dbReference type="EMBL" id="KQ765234">
    <property type="protein sequence ID" value="OAD54000.1"/>
    <property type="molecule type" value="Genomic_DNA"/>
</dbReference>
<evidence type="ECO:0000256" key="3">
    <source>
        <dbReference type="ARBA" id="ARBA00022703"/>
    </source>
</evidence>
<organism evidence="11 12">
    <name type="scientific">Eufriesea mexicana</name>
    <dbReference type="NCBI Taxonomy" id="516756"/>
    <lineage>
        <taxon>Eukaryota</taxon>
        <taxon>Metazoa</taxon>
        <taxon>Ecdysozoa</taxon>
        <taxon>Arthropoda</taxon>
        <taxon>Hexapoda</taxon>
        <taxon>Insecta</taxon>
        <taxon>Pterygota</taxon>
        <taxon>Neoptera</taxon>
        <taxon>Endopterygota</taxon>
        <taxon>Hymenoptera</taxon>
        <taxon>Apocrita</taxon>
        <taxon>Aculeata</taxon>
        <taxon>Apoidea</taxon>
        <taxon>Anthophila</taxon>
        <taxon>Apidae</taxon>
        <taxon>Eufriesea</taxon>
    </lineage>
</organism>
<dbReference type="InterPro" id="IPR023260">
    <property type="entry name" value="Cys/Ser-rich_nuc_prot"/>
</dbReference>
<evidence type="ECO:0000256" key="4">
    <source>
        <dbReference type="ARBA" id="ARBA00023015"/>
    </source>
</evidence>
<dbReference type="GO" id="GO:0046983">
    <property type="term" value="F:protein dimerization activity"/>
    <property type="evidence" value="ECO:0007669"/>
    <property type="project" value="InterPro"/>
</dbReference>
<protein>
    <submittedName>
        <fullName evidence="11">Cysteine/serine-rich nuclear protein 2</fullName>
    </submittedName>
</protein>
<feature type="region of interest" description="Disordered" evidence="9">
    <location>
        <begin position="805"/>
        <end position="865"/>
    </location>
</feature>
<reference evidence="11 12" key="1">
    <citation type="submission" date="2015-07" db="EMBL/GenBank/DDBJ databases">
        <title>The genome of Eufriesea mexicana.</title>
        <authorList>
            <person name="Pan H."/>
            <person name="Kapheim K."/>
        </authorList>
    </citation>
    <scope>NUCLEOTIDE SEQUENCE [LARGE SCALE GENOMIC DNA]</scope>
    <source>
        <strain evidence="11">0111107269</strain>
        <tissue evidence="11">Whole body</tissue>
    </source>
</reference>
<dbReference type="SMART" id="SM00353">
    <property type="entry name" value="HLH"/>
    <property type="match status" value="1"/>
</dbReference>
<dbReference type="PROSITE" id="PS50888">
    <property type="entry name" value="BHLH"/>
    <property type="match status" value="1"/>
</dbReference>
<dbReference type="GO" id="GO:0000981">
    <property type="term" value="F:DNA-binding transcription factor activity, RNA polymerase II-specific"/>
    <property type="evidence" value="ECO:0007669"/>
    <property type="project" value="TreeGrafter"/>
</dbReference>
<dbReference type="Proteomes" id="UP000250275">
    <property type="component" value="Unassembled WGS sequence"/>
</dbReference>
<comment type="subcellular location">
    <subcellularLocation>
        <location evidence="1">Nucleus</location>
    </subcellularLocation>
</comment>
<keyword evidence="7" id="KW-0804">Transcription</keyword>
<evidence type="ECO:0000256" key="8">
    <source>
        <dbReference type="ARBA" id="ARBA00023242"/>
    </source>
</evidence>
<evidence type="ECO:0000313" key="12">
    <source>
        <dbReference type="Proteomes" id="UP000250275"/>
    </source>
</evidence>
<evidence type="ECO:0000256" key="5">
    <source>
        <dbReference type="ARBA" id="ARBA00023125"/>
    </source>
</evidence>
<dbReference type="OrthoDB" id="5946974at2759"/>